<protein>
    <recommendedName>
        <fullName evidence="1">Nose resistant-to-fluoxetine protein N-terminal domain-containing protein</fullName>
    </recommendedName>
</protein>
<dbReference type="Pfam" id="PF20146">
    <property type="entry name" value="NRF"/>
    <property type="match status" value="1"/>
</dbReference>
<evidence type="ECO:0000259" key="1">
    <source>
        <dbReference type="SMART" id="SM00703"/>
    </source>
</evidence>
<reference evidence="2" key="2">
    <citation type="submission" date="2021-08" db="EMBL/GenBank/DDBJ databases">
        <authorList>
            <person name="Eriksson T."/>
        </authorList>
    </citation>
    <scope>NUCLEOTIDE SEQUENCE</scope>
    <source>
        <strain evidence="2">Stoneville</strain>
        <tissue evidence="2">Whole head</tissue>
    </source>
</reference>
<dbReference type="PANTHER" id="PTHR47412">
    <property type="entry name" value="FI01434P-RELATED"/>
    <property type="match status" value="1"/>
</dbReference>
<dbReference type="Proteomes" id="UP000719412">
    <property type="component" value="Unassembled WGS sequence"/>
</dbReference>
<dbReference type="PANTHER" id="PTHR47412:SF1">
    <property type="entry name" value="FI01434P-RELATED"/>
    <property type="match status" value="1"/>
</dbReference>
<organism evidence="2 3">
    <name type="scientific">Tenebrio molitor</name>
    <name type="common">Yellow mealworm beetle</name>
    <dbReference type="NCBI Taxonomy" id="7067"/>
    <lineage>
        <taxon>Eukaryota</taxon>
        <taxon>Metazoa</taxon>
        <taxon>Ecdysozoa</taxon>
        <taxon>Arthropoda</taxon>
        <taxon>Hexapoda</taxon>
        <taxon>Insecta</taxon>
        <taxon>Pterygota</taxon>
        <taxon>Neoptera</taxon>
        <taxon>Endopterygota</taxon>
        <taxon>Coleoptera</taxon>
        <taxon>Polyphaga</taxon>
        <taxon>Cucujiformia</taxon>
        <taxon>Tenebrionidae</taxon>
        <taxon>Tenebrio</taxon>
    </lineage>
</organism>
<dbReference type="EMBL" id="JABDTM020025750">
    <property type="protein sequence ID" value="KAH0812855.1"/>
    <property type="molecule type" value="Genomic_DNA"/>
</dbReference>
<proteinExistence type="predicted"/>
<evidence type="ECO:0000313" key="3">
    <source>
        <dbReference type="Proteomes" id="UP000719412"/>
    </source>
</evidence>
<dbReference type="SMART" id="SM00703">
    <property type="entry name" value="NRF"/>
    <property type="match status" value="1"/>
</dbReference>
<keyword evidence="3" id="KW-1185">Reference proteome</keyword>
<gene>
    <name evidence="2" type="ORF">GEV33_009934</name>
</gene>
<reference evidence="2" key="1">
    <citation type="journal article" date="2020" name="J Insects Food Feed">
        <title>The yellow mealworm (Tenebrio molitor) genome: a resource for the emerging insects as food and feed industry.</title>
        <authorList>
            <person name="Eriksson T."/>
            <person name="Andere A."/>
            <person name="Kelstrup H."/>
            <person name="Emery V."/>
            <person name="Picard C."/>
        </authorList>
    </citation>
    <scope>NUCLEOTIDE SEQUENCE</scope>
    <source>
        <strain evidence="2">Stoneville</strain>
        <tissue evidence="2">Whole head</tissue>
    </source>
</reference>
<dbReference type="AlphaFoldDB" id="A0A8J6L9A4"/>
<evidence type="ECO:0000313" key="2">
    <source>
        <dbReference type="EMBL" id="KAH0812855.1"/>
    </source>
</evidence>
<name>A0A8J6L9A4_TENMO</name>
<comment type="caution">
    <text evidence="2">The sequence shown here is derived from an EMBL/GenBank/DDBJ whole genome shotgun (WGS) entry which is preliminary data.</text>
</comment>
<accession>A0A8J6L9A4</accession>
<dbReference type="InterPro" id="IPR006621">
    <property type="entry name" value="Nose-resist-to-fluoxetine_N"/>
</dbReference>
<sequence>MQLRRPESMQSDFQKDTILGHVFYNYQINFHGIPGSYLSTKTPNESYCNFRYGLPEELLYEESDLSFPFEEKDKSPYRILRDAVEAKWDKSVPEVTYATHATADFINYIAEIVRFWEGPLSIAVFIPDSDADLTIRQLAQLCFCTPEMGRVSVHFVFPLSAPPYLQNHLEKLTCELPDSSKLSTFRMTNEIMYPINVCRNIARSYSQTDFVMVTDIQLVPSEELASRFVEMTRALHVNKPKPPSRVYVVPVFEVEAYDVIPRTKDELLMMVKEERAVYFHRHICSHCQKFPGVKTWLEINPGSVNIKPFVSVKREYPFHRWEPIYIGGKNDPLYSEALSWEGLQDKMTQMLEMCLIGYQFVILDGAFLVHWPGIKKEKHKFNLKNSWRMSFQQQNSKQYSKIIKELRRKQPVKLNMRQGLLMNQVLAMYTLGEESNQLCKNHSKELNIGLRALEPWALKMFDSSSKLQAGILEGNLFEFGDFQQCVQTYKNSLYGPIRGKHCSLKIIPDVQLLRKVLQFRNVSTKPNFSQLLPQDRLHNVKSNLALMDRDKLLFLD</sequence>
<dbReference type="Pfam" id="PF13896">
    <property type="entry name" value="Glyco_transf_49"/>
    <property type="match status" value="1"/>
</dbReference>
<feature type="domain" description="Nose resistant-to-fluoxetine protein N-terminal" evidence="1">
    <location>
        <begin position="436"/>
        <end position="552"/>
    </location>
</feature>